<reference evidence="1" key="1">
    <citation type="submission" date="2020-03" db="EMBL/GenBank/DDBJ databases">
        <title>The deep terrestrial virosphere.</title>
        <authorList>
            <person name="Holmfeldt K."/>
            <person name="Nilsson E."/>
            <person name="Simone D."/>
            <person name="Lopez-Fernandez M."/>
            <person name="Wu X."/>
            <person name="de Brujin I."/>
            <person name="Lundin D."/>
            <person name="Andersson A."/>
            <person name="Bertilsson S."/>
            <person name="Dopson M."/>
        </authorList>
    </citation>
    <scope>NUCLEOTIDE SEQUENCE</scope>
    <source>
        <strain evidence="1">MM415B02097</strain>
    </source>
</reference>
<protein>
    <submittedName>
        <fullName evidence="1">Uncharacterized protein</fullName>
    </submittedName>
</protein>
<dbReference type="EMBL" id="MT142629">
    <property type="protein sequence ID" value="QJA86335.1"/>
    <property type="molecule type" value="Genomic_DNA"/>
</dbReference>
<accession>A0A6M3KYS1</accession>
<dbReference type="AlphaFoldDB" id="A0A6M3KYS1"/>
<organism evidence="1">
    <name type="scientific">viral metagenome</name>
    <dbReference type="NCBI Taxonomy" id="1070528"/>
    <lineage>
        <taxon>unclassified sequences</taxon>
        <taxon>metagenomes</taxon>
        <taxon>organismal metagenomes</taxon>
    </lineage>
</organism>
<name>A0A6M3KYS1_9ZZZZ</name>
<proteinExistence type="predicted"/>
<gene>
    <name evidence="1" type="ORF">MM415B02097_0009</name>
</gene>
<evidence type="ECO:0000313" key="1">
    <source>
        <dbReference type="EMBL" id="QJA86335.1"/>
    </source>
</evidence>
<sequence length="60" mass="6997">MPKLYNTMQNVGRAKYLVNFSNGTSAHNDGSPFYDVCIFKNKIKRDLFIKELEAEGYKYK</sequence>